<dbReference type="AlphaFoldDB" id="A0A9P1III5"/>
<dbReference type="PANTHER" id="PTHR13651:SF0">
    <property type="entry name" value="PROTEIN ABITRAM"/>
    <property type="match status" value="1"/>
</dbReference>
<evidence type="ECO:0000256" key="1">
    <source>
        <dbReference type="ARBA" id="ARBA00010764"/>
    </source>
</evidence>
<dbReference type="GO" id="GO:0005634">
    <property type="term" value="C:nucleus"/>
    <property type="evidence" value="ECO:0007669"/>
    <property type="project" value="TreeGrafter"/>
</dbReference>
<proteinExistence type="inferred from homology"/>
<organism evidence="4 5">
    <name type="scientific">Caenorhabditis angaria</name>
    <dbReference type="NCBI Taxonomy" id="860376"/>
    <lineage>
        <taxon>Eukaryota</taxon>
        <taxon>Metazoa</taxon>
        <taxon>Ecdysozoa</taxon>
        <taxon>Nematoda</taxon>
        <taxon>Chromadorea</taxon>
        <taxon>Rhabditida</taxon>
        <taxon>Rhabditina</taxon>
        <taxon>Rhabditomorpha</taxon>
        <taxon>Rhabditoidea</taxon>
        <taxon>Rhabditidae</taxon>
        <taxon>Peloderinae</taxon>
        <taxon>Caenorhabditis</taxon>
    </lineage>
</organism>
<dbReference type="Pfam" id="PF01597">
    <property type="entry name" value="GCV_H"/>
    <property type="match status" value="1"/>
</dbReference>
<dbReference type="GO" id="GO:0032433">
    <property type="term" value="C:filopodium tip"/>
    <property type="evidence" value="ECO:0007669"/>
    <property type="project" value="TreeGrafter"/>
</dbReference>
<accession>A0A9P1III5</accession>
<dbReference type="GO" id="GO:0030027">
    <property type="term" value="C:lamellipodium"/>
    <property type="evidence" value="ECO:0007669"/>
    <property type="project" value="TreeGrafter"/>
</dbReference>
<protein>
    <recommendedName>
        <fullName evidence="2">Protein Abitram</fullName>
    </recommendedName>
    <alternativeName>
        <fullName evidence="3">Actin-binding transcription modulator</fullName>
    </alternativeName>
</protein>
<dbReference type="GO" id="GO:0003785">
    <property type="term" value="F:actin monomer binding"/>
    <property type="evidence" value="ECO:0007669"/>
    <property type="project" value="TreeGrafter"/>
</dbReference>
<sequence>MTSYASVVDRIYKRHASEKYSNISYLHHPSGVTVVVLREIPESEVISVEYGATKKHGVDRSNVAVVGKGKKGGVVLQTDTKLCTIKCADGSEITVRSGVKGTLVEMNDRLKTQPDLIRTAPENQGYIAVVTYGAGIRETDGFGEVLPQKRLKLQKL</sequence>
<dbReference type="GO" id="GO:0051015">
    <property type="term" value="F:actin filament binding"/>
    <property type="evidence" value="ECO:0007669"/>
    <property type="project" value="TreeGrafter"/>
</dbReference>
<dbReference type="PANTHER" id="PTHR13651">
    <property type="entry name" value="PROTEIN ABITRAM"/>
    <property type="match status" value="1"/>
</dbReference>
<evidence type="ECO:0000256" key="2">
    <source>
        <dbReference type="ARBA" id="ARBA00019325"/>
    </source>
</evidence>
<name>A0A9P1III5_9PELO</name>
<comment type="caution">
    <text evidence="4">The sequence shown here is derived from an EMBL/GenBank/DDBJ whole genome shotgun (WGS) entry which is preliminary data.</text>
</comment>
<dbReference type="Proteomes" id="UP001152747">
    <property type="component" value="Unassembled WGS sequence"/>
</dbReference>
<dbReference type="GO" id="GO:0051489">
    <property type="term" value="P:regulation of filopodium assembly"/>
    <property type="evidence" value="ECO:0007669"/>
    <property type="project" value="TreeGrafter"/>
</dbReference>
<comment type="similarity">
    <text evidence="1">Belongs to the ABITRAM family.</text>
</comment>
<gene>
    <name evidence="4" type="ORF">CAMP_LOCUS7867</name>
</gene>
<keyword evidence="5" id="KW-1185">Reference proteome</keyword>
<dbReference type="EMBL" id="CANHGI010000003">
    <property type="protein sequence ID" value="CAI5445230.1"/>
    <property type="molecule type" value="Genomic_DNA"/>
</dbReference>
<dbReference type="GO" id="GO:0030425">
    <property type="term" value="C:dendrite"/>
    <property type="evidence" value="ECO:0007669"/>
    <property type="project" value="TreeGrafter"/>
</dbReference>
<evidence type="ECO:0000313" key="4">
    <source>
        <dbReference type="EMBL" id="CAI5445230.1"/>
    </source>
</evidence>
<dbReference type="InterPro" id="IPR011053">
    <property type="entry name" value="Single_hybrid_motif"/>
</dbReference>
<dbReference type="SUPFAM" id="SSF51230">
    <property type="entry name" value="Single hybrid motif"/>
    <property type="match status" value="1"/>
</dbReference>
<dbReference type="InterPro" id="IPR039169">
    <property type="entry name" value="Abitram"/>
</dbReference>
<evidence type="ECO:0000313" key="5">
    <source>
        <dbReference type="Proteomes" id="UP001152747"/>
    </source>
</evidence>
<dbReference type="GO" id="GO:0048813">
    <property type="term" value="P:dendrite morphogenesis"/>
    <property type="evidence" value="ECO:0007669"/>
    <property type="project" value="TreeGrafter"/>
</dbReference>
<reference evidence="4" key="1">
    <citation type="submission" date="2022-11" db="EMBL/GenBank/DDBJ databases">
        <authorList>
            <person name="Kikuchi T."/>
        </authorList>
    </citation>
    <scope>NUCLEOTIDE SEQUENCE</scope>
    <source>
        <strain evidence="4">PS1010</strain>
    </source>
</reference>
<dbReference type="Gene3D" id="2.40.50.100">
    <property type="match status" value="1"/>
</dbReference>
<dbReference type="GO" id="GO:0030833">
    <property type="term" value="P:regulation of actin filament polymerization"/>
    <property type="evidence" value="ECO:0007669"/>
    <property type="project" value="TreeGrafter"/>
</dbReference>
<evidence type="ECO:0000256" key="3">
    <source>
        <dbReference type="ARBA" id="ARBA00030463"/>
    </source>
</evidence>
<dbReference type="OrthoDB" id="48130at2759"/>
<dbReference type="InterPro" id="IPR033753">
    <property type="entry name" value="GCV_H/Fam206"/>
</dbReference>